<evidence type="ECO:0000256" key="4">
    <source>
        <dbReference type="ARBA" id="ARBA00022884"/>
    </source>
</evidence>
<gene>
    <name evidence="8" type="primary">PTRH1</name>
    <name evidence="8" type="ORF">HDU87_005133</name>
</gene>
<keyword evidence="2" id="KW-0820">tRNA-binding</keyword>
<dbReference type="NCBIfam" id="TIGR00447">
    <property type="entry name" value="pth"/>
    <property type="match status" value="1"/>
</dbReference>
<dbReference type="GO" id="GO:0004045">
    <property type="term" value="F:peptidyl-tRNA hydrolase activity"/>
    <property type="evidence" value="ECO:0007669"/>
    <property type="project" value="UniProtKB-EC"/>
</dbReference>
<dbReference type="Pfam" id="PF01195">
    <property type="entry name" value="Pept_tRNA_hydro"/>
    <property type="match status" value="1"/>
</dbReference>
<evidence type="ECO:0000313" key="9">
    <source>
        <dbReference type="Proteomes" id="UP001212152"/>
    </source>
</evidence>
<keyword evidence="3 6" id="KW-0378">Hydrolase</keyword>
<evidence type="ECO:0000256" key="7">
    <source>
        <dbReference type="RuleBase" id="RU004320"/>
    </source>
</evidence>
<proteinExistence type="inferred from homology"/>
<dbReference type="PANTHER" id="PTHR17224:SF1">
    <property type="entry name" value="PEPTIDYL-TRNA HYDROLASE"/>
    <property type="match status" value="1"/>
</dbReference>
<accession>A0AAD5TSU5</accession>
<organism evidence="8 9">
    <name type="scientific">Geranomyces variabilis</name>
    <dbReference type="NCBI Taxonomy" id="109894"/>
    <lineage>
        <taxon>Eukaryota</taxon>
        <taxon>Fungi</taxon>
        <taxon>Fungi incertae sedis</taxon>
        <taxon>Chytridiomycota</taxon>
        <taxon>Chytridiomycota incertae sedis</taxon>
        <taxon>Chytridiomycetes</taxon>
        <taxon>Spizellomycetales</taxon>
        <taxon>Powellomycetaceae</taxon>
        <taxon>Geranomyces</taxon>
    </lineage>
</organism>
<dbReference type="EC" id="3.1.1.29" evidence="1 6"/>
<dbReference type="PANTHER" id="PTHR17224">
    <property type="entry name" value="PEPTIDYL-TRNA HYDROLASE"/>
    <property type="match status" value="1"/>
</dbReference>
<dbReference type="GO" id="GO:0000049">
    <property type="term" value="F:tRNA binding"/>
    <property type="evidence" value="ECO:0007669"/>
    <property type="project" value="UniProtKB-KW"/>
</dbReference>
<dbReference type="AlphaFoldDB" id="A0AAD5TSU5"/>
<keyword evidence="9" id="KW-1185">Reference proteome</keyword>
<evidence type="ECO:0000256" key="2">
    <source>
        <dbReference type="ARBA" id="ARBA00022555"/>
    </source>
</evidence>
<dbReference type="InterPro" id="IPR001328">
    <property type="entry name" value="Pept_tRNA_hydro"/>
</dbReference>
<name>A0AAD5TSU5_9FUNG</name>
<comment type="caution">
    <text evidence="8">The sequence shown here is derived from an EMBL/GenBank/DDBJ whole genome shotgun (WGS) entry which is preliminary data.</text>
</comment>
<dbReference type="PROSITE" id="PS01196">
    <property type="entry name" value="PEPT_TRNA_HYDROL_2"/>
    <property type="match status" value="1"/>
</dbReference>
<dbReference type="CDD" id="cd00462">
    <property type="entry name" value="PTH"/>
    <property type="match status" value="1"/>
</dbReference>
<dbReference type="Gene3D" id="3.40.50.1470">
    <property type="entry name" value="Peptidyl-tRNA hydrolase"/>
    <property type="match status" value="1"/>
</dbReference>
<dbReference type="Proteomes" id="UP001212152">
    <property type="component" value="Unassembled WGS sequence"/>
</dbReference>
<dbReference type="InterPro" id="IPR018171">
    <property type="entry name" value="Pept_tRNA_hydro_CS"/>
</dbReference>
<dbReference type="EMBL" id="JADGJQ010000004">
    <property type="protein sequence ID" value="KAJ3184286.1"/>
    <property type="molecule type" value="Genomic_DNA"/>
</dbReference>
<dbReference type="SUPFAM" id="SSF53178">
    <property type="entry name" value="Peptidyl-tRNA hydrolase-like"/>
    <property type="match status" value="1"/>
</dbReference>
<evidence type="ECO:0000256" key="3">
    <source>
        <dbReference type="ARBA" id="ARBA00022801"/>
    </source>
</evidence>
<comment type="catalytic activity">
    <reaction evidence="6">
        <text>an N-acyl-L-alpha-aminoacyl-tRNA + H2O = an N-acyl-L-amino acid + a tRNA + H(+)</text>
        <dbReference type="Rhea" id="RHEA:54448"/>
        <dbReference type="Rhea" id="RHEA-COMP:10123"/>
        <dbReference type="Rhea" id="RHEA-COMP:13883"/>
        <dbReference type="ChEBI" id="CHEBI:15377"/>
        <dbReference type="ChEBI" id="CHEBI:15378"/>
        <dbReference type="ChEBI" id="CHEBI:59874"/>
        <dbReference type="ChEBI" id="CHEBI:78442"/>
        <dbReference type="ChEBI" id="CHEBI:138191"/>
        <dbReference type="EC" id="3.1.1.29"/>
    </reaction>
</comment>
<evidence type="ECO:0000256" key="6">
    <source>
        <dbReference type="RuleBase" id="RU000673"/>
    </source>
</evidence>
<evidence type="ECO:0000256" key="5">
    <source>
        <dbReference type="ARBA" id="ARBA00038063"/>
    </source>
</evidence>
<dbReference type="PROSITE" id="PS01195">
    <property type="entry name" value="PEPT_TRNA_HYDROL_1"/>
    <property type="match status" value="1"/>
</dbReference>
<reference evidence="8" key="1">
    <citation type="submission" date="2020-05" db="EMBL/GenBank/DDBJ databases">
        <title>Phylogenomic resolution of chytrid fungi.</title>
        <authorList>
            <person name="Stajich J.E."/>
            <person name="Amses K."/>
            <person name="Simmons R."/>
            <person name="Seto K."/>
            <person name="Myers J."/>
            <person name="Bonds A."/>
            <person name="Quandt C.A."/>
            <person name="Barry K."/>
            <person name="Liu P."/>
            <person name="Grigoriev I."/>
            <person name="Longcore J.E."/>
            <person name="James T.Y."/>
        </authorList>
    </citation>
    <scope>NUCLEOTIDE SEQUENCE</scope>
    <source>
        <strain evidence="8">JEL0379</strain>
    </source>
</reference>
<sequence>MPIRDLSRLLVVGLGNYSHPHTRHNVGMMALDYTAAALLGSAPTWRLSKSVGGHVAETVLDESDVQGMPAGWTQHVVFLKPRTFMNLSGGPVARAARELGIRPENIIVFHDDLERKLGAVSMKAKGSASGHNGLKSMIAALRSDVFRRVRIGIDRPVSKDPAAVGDYVLQRFSDAEHAVLLRTGFPAAHEALMRLISDG</sequence>
<comment type="similarity">
    <text evidence="5 7">Belongs to the PTH family.</text>
</comment>
<evidence type="ECO:0000313" key="8">
    <source>
        <dbReference type="EMBL" id="KAJ3184286.1"/>
    </source>
</evidence>
<dbReference type="InterPro" id="IPR036416">
    <property type="entry name" value="Pept_tRNA_hydro_sf"/>
</dbReference>
<protein>
    <recommendedName>
        <fullName evidence="1 6">Peptidyl-tRNA hydrolase</fullName>
        <ecNumber evidence="1 6">3.1.1.29</ecNumber>
    </recommendedName>
</protein>
<evidence type="ECO:0000256" key="1">
    <source>
        <dbReference type="ARBA" id="ARBA00013260"/>
    </source>
</evidence>
<keyword evidence="4" id="KW-0694">RNA-binding</keyword>